<accession>A0AAE0ZSH1</accession>
<dbReference type="CDD" id="cd01671">
    <property type="entry name" value="CARD"/>
    <property type="match status" value="1"/>
</dbReference>
<evidence type="ECO:0000259" key="1">
    <source>
        <dbReference type="PROSITE" id="PS50017"/>
    </source>
</evidence>
<dbReference type="Gene3D" id="1.10.533.10">
    <property type="entry name" value="Death Domain, Fas"/>
    <property type="match status" value="2"/>
</dbReference>
<dbReference type="InterPro" id="IPR000488">
    <property type="entry name" value="Death_dom"/>
</dbReference>
<feature type="domain" description="Death" evidence="1">
    <location>
        <begin position="86"/>
        <end position="150"/>
    </location>
</feature>
<dbReference type="GO" id="GO:0007165">
    <property type="term" value="P:signal transduction"/>
    <property type="evidence" value="ECO:0007669"/>
    <property type="project" value="InterPro"/>
</dbReference>
<proteinExistence type="predicted"/>
<comment type="caution">
    <text evidence="2">The sequence shown here is derived from an EMBL/GenBank/DDBJ whole genome shotgun (WGS) entry which is preliminary data.</text>
</comment>
<dbReference type="Proteomes" id="UP001283361">
    <property type="component" value="Unassembled WGS sequence"/>
</dbReference>
<organism evidence="2 3">
    <name type="scientific">Elysia crispata</name>
    <name type="common">lettuce slug</name>
    <dbReference type="NCBI Taxonomy" id="231223"/>
    <lineage>
        <taxon>Eukaryota</taxon>
        <taxon>Metazoa</taxon>
        <taxon>Spiralia</taxon>
        <taxon>Lophotrochozoa</taxon>
        <taxon>Mollusca</taxon>
        <taxon>Gastropoda</taxon>
        <taxon>Heterobranchia</taxon>
        <taxon>Euthyneura</taxon>
        <taxon>Panpulmonata</taxon>
        <taxon>Sacoglossa</taxon>
        <taxon>Placobranchoidea</taxon>
        <taxon>Plakobranchidae</taxon>
        <taxon>Elysia</taxon>
    </lineage>
</organism>
<dbReference type="AlphaFoldDB" id="A0AAE0ZSH1"/>
<gene>
    <name evidence="2" type="ORF">RRG08_049483</name>
</gene>
<dbReference type="Pfam" id="PF00531">
    <property type="entry name" value="Death"/>
    <property type="match status" value="1"/>
</dbReference>
<evidence type="ECO:0000313" key="3">
    <source>
        <dbReference type="Proteomes" id="UP001283361"/>
    </source>
</evidence>
<keyword evidence="3" id="KW-1185">Reference proteome</keyword>
<sequence length="181" mass="20120">MHEIEALPSPGKRTKLMLDLLLKSGPGDAYDTFVTLLRESHPDVVEKLEDSSSDMSAEQNSSWTWFDSVPHEVKSQKLSDADSSRISGTIGTGWEAVMLRLGLSTVNISHEKAQNPTDMMLVITNLLIRWRRSTGRAATLDRLVEVLKEVTECELDMEGFRQIISNMSSNQAPTTSRVTAV</sequence>
<protein>
    <recommendedName>
        <fullName evidence="1">Death domain-containing protein</fullName>
    </recommendedName>
</protein>
<evidence type="ECO:0000313" key="2">
    <source>
        <dbReference type="EMBL" id="KAK3774547.1"/>
    </source>
</evidence>
<dbReference type="PROSITE" id="PS50017">
    <property type="entry name" value="DEATH_DOMAIN"/>
    <property type="match status" value="1"/>
</dbReference>
<reference evidence="2" key="1">
    <citation type="journal article" date="2023" name="G3 (Bethesda)">
        <title>A reference genome for the long-term kleptoplast-retaining sea slug Elysia crispata morphotype clarki.</title>
        <authorList>
            <person name="Eastman K.E."/>
            <person name="Pendleton A.L."/>
            <person name="Shaikh M.A."/>
            <person name="Suttiyut T."/>
            <person name="Ogas R."/>
            <person name="Tomko P."/>
            <person name="Gavelis G."/>
            <person name="Widhalm J.R."/>
            <person name="Wisecaver J.H."/>
        </authorList>
    </citation>
    <scope>NUCLEOTIDE SEQUENCE</scope>
    <source>
        <strain evidence="2">ECLA1</strain>
    </source>
</reference>
<dbReference type="SUPFAM" id="SSF47986">
    <property type="entry name" value="DEATH domain"/>
    <property type="match status" value="1"/>
</dbReference>
<name>A0AAE0ZSH1_9GAST</name>
<dbReference type="EMBL" id="JAWDGP010003406">
    <property type="protein sequence ID" value="KAK3774547.1"/>
    <property type="molecule type" value="Genomic_DNA"/>
</dbReference>
<dbReference type="InterPro" id="IPR011029">
    <property type="entry name" value="DEATH-like_dom_sf"/>
</dbReference>